<dbReference type="AlphaFoldDB" id="A0A0F9D912"/>
<gene>
    <name evidence="1" type="ORF">LCGC14_2307890</name>
</gene>
<organism evidence="1">
    <name type="scientific">marine sediment metagenome</name>
    <dbReference type="NCBI Taxonomy" id="412755"/>
    <lineage>
        <taxon>unclassified sequences</taxon>
        <taxon>metagenomes</taxon>
        <taxon>ecological metagenomes</taxon>
    </lineage>
</organism>
<sequence length="77" mass="8449">MVSLDEQILEICRGDTSTTDIIRSVFWIAREVSDYAGDVGDPPVELAEVKRACAELVFKGKLEYSSPPDNTFVSIPG</sequence>
<reference evidence="1" key="1">
    <citation type="journal article" date="2015" name="Nature">
        <title>Complex archaea that bridge the gap between prokaryotes and eukaryotes.</title>
        <authorList>
            <person name="Spang A."/>
            <person name="Saw J.H."/>
            <person name="Jorgensen S.L."/>
            <person name="Zaremba-Niedzwiedzka K."/>
            <person name="Martijn J."/>
            <person name="Lind A.E."/>
            <person name="van Eijk R."/>
            <person name="Schleper C."/>
            <person name="Guy L."/>
            <person name="Ettema T.J."/>
        </authorList>
    </citation>
    <scope>NUCLEOTIDE SEQUENCE</scope>
</reference>
<protein>
    <submittedName>
        <fullName evidence="1">Uncharacterized protein</fullName>
    </submittedName>
</protein>
<proteinExistence type="predicted"/>
<accession>A0A0F9D912</accession>
<dbReference type="EMBL" id="LAZR01032687">
    <property type="protein sequence ID" value="KKL50201.1"/>
    <property type="molecule type" value="Genomic_DNA"/>
</dbReference>
<name>A0A0F9D912_9ZZZZ</name>
<evidence type="ECO:0000313" key="1">
    <source>
        <dbReference type="EMBL" id="KKL50201.1"/>
    </source>
</evidence>
<comment type="caution">
    <text evidence="1">The sequence shown here is derived from an EMBL/GenBank/DDBJ whole genome shotgun (WGS) entry which is preliminary data.</text>
</comment>